<name>A0AAJ5RMU3_9BACI</name>
<feature type="transmembrane region" description="Helical" evidence="1">
    <location>
        <begin position="9"/>
        <end position="33"/>
    </location>
</feature>
<reference evidence="2" key="1">
    <citation type="submission" date="2022-11" db="EMBL/GenBank/DDBJ databases">
        <title>Lysinibacillus irui.</title>
        <authorList>
            <person name="Akintayo S.O."/>
        </authorList>
    </citation>
    <scope>NUCLEOTIDE SEQUENCE</scope>
    <source>
        <strain evidence="2">IRB4-01</strain>
        <plasmid evidence="2">unnamed</plasmid>
    </source>
</reference>
<dbReference type="RefSeq" id="WP_274797549.1">
    <property type="nucleotide sequence ID" value="NZ_CP113528.1"/>
</dbReference>
<proteinExistence type="predicted"/>
<dbReference type="KEGG" id="liu:OU989_22680"/>
<geneLocation type="plasmid" evidence="2 3">
    <name>unnamed</name>
</geneLocation>
<dbReference type="AlphaFoldDB" id="A0AAJ5RMU3"/>
<organism evidence="2 3">
    <name type="scientific">Lysinibacillus irui</name>
    <dbReference type="NCBI Taxonomy" id="2998077"/>
    <lineage>
        <taxon>Bacteria</taxon>
        <taxon>Bacillati</taxon>
        <taxon>Bacillota</taxon>
        <taxon>Bacilli</taxon>
        <taxon>Bacillales</taxon>
        <taxon>Bacillaceae</taxon>
        <taxon>Lysinibacillus</taxon>
    </lineage>
</organism>
<keyword evidence="1" id="KW-0472">Membrane</keyword>
<dbReference type="EMBL" id="CP113528">
    <property type="protein sequence ID" value="WDV09332.1"/>
    <property type="molecule type" value="Genomic_DNA"/>
</dbReference>
<evidence type="ECO:0000256" key="1">
    <source>
        <dbReference type="SAM" id="Phobius"/>
    </source>
</evidence>
<protein>
    <submittedName>
        <fullName evidence="2">Uncharacterized protein</fullName>
    </submittedName>
</protein>
<gene>
    <name evidence="2" type="ORF">OU989_22680</name>
</gene>
<keyword evidence="2" id="KW-0614">Plasmid</keyword>
<evidence type="ECO:0000313" key="3">
    <source>
        <dbReference type="Proteomes" id="UP001219585"/>
    </source>
</evidence>
<accession>A0AAJ5RMU3</accession>
<keyword evidence="1" id="KW-1133">Transmembrane helix</keyword>
<evidence type="ECO:0000313" key="2">
    <source>
        <dbReference type="EMBL" id="WDV09332.1"/>
    </source>
</evidence>
<keyword evidence="1" id="KW-0812">Transmembrane</keyword>
<dbReference type="Proteomes" id="UP001219585">
    <property type="component" value="Plasmid unnamed"/>
</dbReference>
<sequence length="168" mass="20497">MFESTIETYYFLFACMFVASIFPFLVIIGRWYWDDIETKLDEIISFISDYKLKKSLPVWGKFRKLQKAFDVFFYYENEEIKDFLRMNDNQNRVQEKMISYESYFENVLEYLKVLKPSKSIEDQERFKVLKQDFRKVNDEIHSYVDEVKVEIRQKAISEFKNEKGLLND</sequence>